<dbReference type="GO" id="GO:0016491">
    <property type="term" value="F:oxidoreductase activity"/>
    <property type="evidence" value="ECO:0007669"/>
    <property type="project" value="InterPro"/>
</dbReference>
<feature type="domain" description="Desulfoferrodoxin ferrous iron-binding" evidence="6">
    <location>
        <begin position="194"/>
        <end position="283"/>
    </location>
</feature>
<keyword evidence="3" id="KW-0479">Metal-binding</keyword>
<evidence type="ECO:0000256" key="2">
    <source>
        <dbReference type="ARBA" id="ARBA00022448"/>
    </source>
</evidence>
<proteinExistence type="inferred from homology"/>
<dbReference type="EMBL" id="CAXDID020000053">
    <property type="protein sequence ID" value="CAL6006083.1"/>
    <property type="molecule type" value="Genomic_DNA"/>
</dbReference>
<dbReference type="GO" id="GO:0005506">
    <property type="term" value="F:iron ion binding"/>
    <property type="evidence" value="ECO:0007669"/>
    <property type="project" value="InterPro"/>
</dbReference>
<comment type="similarity">
    <text evidence="1">Belongs to the desulfoferrodoxin family.</text>
</comment>
<reference evidence="8 9" key="2">
    <citation type="submission" date="2024-07" db="EMBL/GenBank/DDBJ databases">
        <authorList>
            <person name="Akdeniz Z."/>
        </authorList>
    </citation>
    <scope>NUCLEOTIDE SEQUENCE [LARGE SCALE GENOMIC DNA]</scope>
</reference>
<reference evidence="7" key="1">
    <citation type="submission" date="2023-06" db="EMBL/GenBank/DDBJ databases">
        <authorList>
            <person name="Kurt Z."/>
        </authorList>
    </citation>
    <scope>NUCLEOTIDE SEQUENCE</scope>
</reference>
<organism evidence="7">
    <name type="scientific">Hexamita inflata</name>
    <dbReference type="NCBI Taxonomy" id="28002"/>
    <lineage>
        <taxon>Eukaryota</taxon>
        <taxon>Metamonada</taxon>
        <taxon>Diplomonadida</taxon>
        <taxon>Hexamitidae</taxon>
        <taxon>Hexamitinae</taxon>
        <taxon>Hexamita</taxon>
    </lineage>
</organism>
<evidence type="ECO:0000256" key="3">
    <source>
        <dbReference type="ARBA" id="ARBA00022723"/>
    </source>
</evidence>
<evidence type="ECO:0000313" key="9">
    <source>
        <dbReference type="Proteomes" id="UP001642409"/>
    </source>
</evidence>
<sequence>MFQDVPAQTSQSDCVLQRSEFRFYCVLSSIQYAQSYFKKISSFYNNLPQPHLLLSIVKFLFLHSKSLVSISFAYKIVPSCKTPLQVDLFPFKRNSTSLTSKVMQYLFVYRRESIMLESIHYCRLSYFLIVHHFLFVSLFLLDQVSSPVSQLDLSSLNSINNTDKARIALSRKPHLCQVPTPNMFKSIIHEPVEGNKHVPHIEVQDNKVTVKCGKDAMHPTIDSHYIGWIKLFGLKDKVLYELGSTNFWPGLSEPMTQFQIPEIKRFTKLVAVSYCNLHGIYESEVALQ</sequence>
<evidence type="ECO:0000256" key="4">
    <source>
        <dbReference type="ARBA" id="ARBA00022982"/>
    </source>
</evidence>
<keyword evidence="4" id="KW-0249">Electron transport</keyword>
<dbReference type="Pfam" id="PF01880">
    <property type="entry name" value="Desulfoferrodox"/>
    <property type="match status" value="1"/>
</dbReference>
<dbReference type="Proteomes" id="UP001642409">
    <property type="component" value="Unassembled WGS sequence"/>
</dbReference>
<dbReference type="AlphaFoldDB" id="A0AA86NBX3"/>
<keyword evidence="2" id="KW-0813">Transport</keyword>
<dbReference type="EMBL" id="CATOUU010000108">
    <property type="protein sequence ID" value="CAI9916610.1"/>
    <property type="molecule type" value="Genomic_DNA"/>
</dbReference>
<evidence type="ECO:0000313" key="8">
    <source>
        <dbReference type="EMBL" id="CAL6006083.1"/>
    </source>
</evidence>
<keyword evidence="5" id="KW-0408">Iron</keyword>
<evidence type="ECO:0000256" key="1">
    <source>
        <dbReference type="ARBA" id="ARBA00005941"/>
    </source>
</evidence>
<keyword evidence="9" id="KW-1185">Reference proteome</keyword>
<accession>A0AA86NBX3</accession>
<name>A0AA86NBX3_9EUKA</name>
<dbReference type="InterPro" id="IPR036073">
    <property type="entry name" value="Desulfoferrodoxin_Fe-bd_dom_sf"/>
</dbReference>
<dbReference type="PANTHER" id="PTHR36541:SF1">
    <property type="entry name" value="SUPEROXIDE REDUCTASE-RELATED"/>
    <property type="match status" value="1"/>
</dbReference>
<evidence type="ECO:0000313" key="7">
    <source>
        <dbReference type="EMBL" id="CAI9916610.1"/>
    </source>
</evidence>
<dbReference type="SUPFAM" id="SSF49367">
    <property type="entry name" value="Superoxide reductase-like"/>
    <property type="match status" value="1"/>
</dbReference>
<gene>
    <name evidence="8" type="ORF">HINF_LOCUS19985</name>
    <name evidence="7" type="ORF">HINF_LOCUS4255</name>
</gene>
<dbReference type="InterPro" id="IPR002742">
    <property type="entry name" value="Desulfoferrodoxin_Fe-bd_dom"/>
</dbReference>
<comment type="caution">
    <text evidence="7">The sequence shown here is derived from an EMBL/GenBank/DDBJ whole genome shotgun (WGS) entry which is preliminary data.</text>
</comment>
<protein>
    <submittedName>
        <fullName evidence="7">Superoxide reductase</fullName>
    </submittedName>
    <submittedName>
        <fullName evidence="8">Superoxide_reductase</fullName>
    </submittedName>
</protein>
<evidence type="ECO:0000259" key="6">
    <source>
        <dbReference type="Pfam" id="PF01880"/>
    </source>
</evidence>
<evidence type="ECO:0000256" key="5">
    <source>
        <dbReference type="ARBA" id="ARBA00023004"/>
    </source>
</evidence>
<dbReference type="PANTHER" id="PTHR36541">
    <property type="entry name" value="SUPEROXIDE REDUCTASE-RELATED"/>
    <property type="match status" value="1"/>
</dbReference>
<dbReference type="InterPro" id="IPR051233">
    <property type="entry name" value="Desulfoferrodoxin_SOR"/>
</dbReference>
<dbReference type="Gene3D" id="2.60.40.730">
    <property type="entry name" value="SOR catalytic domain"/>
    <property type="match status" value="1"/>
</dbReference>